<protein>
    <submittedName>
        <fullName evidence="1">Tetratricopeptide repeat protein</fullName>
    </submittedName>
</protein>
<reference evidence="1" key="1">
    <citation type="submission" date="2024-07" db="EMBL/GenBank/DDBJ databases">
        <authorList>
            <person name="Yu S.T."/>
        </authorList>
    </citation>
    <scope>NUCLEOTIDE SEQUENCE</scope>
    <source>
        <strain evidence="1">R21</strain>
    </source>
</reference>
<dbReference type="InterPro" id="IPR006597">
    <property type="entry name" value="Sel1-like"/>
</dbReference>
<organism evidence="1">
    <name type="scientific">Streptomyces sp. R21</name>
    <dbReference type="NCBI Taxonomy" id="3238627"/>
    <lineage>
        <taxon>Bacteria</taxon>
        <taxon>Bacillati</taxon>
        <taxon>Actinomycetota</taxon>
        <taxon>Actinomycetes</taxon>
        <taxon>Kitasatosporales</taxon>
        <taxon>Streptomycetaceae</taxon>
        <taxon>Streptomyces</taxon>
    </lineage>
</organism>
<name>A0AB39PCM8_9ACTN</name>
<dbReference type="EMBL" id="CP163435">
    <property type="protein sequence ID" value="XDQ28525.1"/>
    <property type="molecule type" value="Genomic_DNA"/>
</dbReference>
<dbReference type="PANTHER" id="PTHR11102:SF160">
    <property type="entry name" value="ERAD-ASSOCIATED E3 UBIQUITIN-PROTEIN LIGASE COMPONENT HRD3"/>
    <property type="match status" value="1"/>
</dbReference>
<accession>A0AB39PCM8</accession>
<proteinExistence type="predicted"/>
<gene>
    <name evidence="1" type="ORF">AB5J56_29265</name>
</gene>
<dbReference type="SMART" id="SM00671">
    <property type="entry name" value="SEL1"/>
    <property type="match status" value="3"/>
</dbReference>
<sequence length="562" mass="63533">MAQDLQQLGEELVAAARGGDTENARRITRHFVLNHHIDEAIPFWERAAEAGDAFAAFNLARYRKTRGDRAEAERLYRSRAEDDSGCAYGLGVLLREDRNPEAERWFRYGWETFRYLDCKIELGKGMARAGRIDEAAEFLMSGIELGDIAVFRWAQLYEGVRKQLDQVDAALRDAEERGDAGAADEAIGPLHDLRRELKDYRDYPGLLPEIEAYHRRADALSPAALVHHAILLHYAVGEEDRMPEIRELLVRAHEKGDTDAAAVLGLVHEARAELADAERWYTVGAEAGNPNARWNLALLCKRQRRLDEAERWFTSIADVDEDVPDQLDALARIRESGAQTGKDLRRLPGLRERAEAGDAQAAYAFGRIAYEWGGASERHMIRWYEPAARQGDPEAAYWMGKFHAELREPEARDLWYLRAAEGGHPGACFERGWLAEHHKDYREAERWYDRAADDGNGLAAMIAGKLRAQRGAWTEAEPLLRRAYMEAGDGEGPEYAVEAAAYHGLVLNRLGRPAEAVEPLRFAAPRWDEVRRRYDRDDLALLARTVDPEEELRRAEAAQAAG</sequence>
<dbReference type="InterPro" id="IPR050767">
    <property type="entry name" value="Sel1_AlgK"/>
</dbReference>
<dbReference type="PANTHER" id="PTHR11102">
    <property type="entry name" value="SEL-1-LIKE PROTEIN"/>
    <property type="match status" value="1"/>
</dbReference>
<dbReference type="RefSeq" id="WP_369236648.1">
    <property type="nucleotide sequence ID" value="NZ_CP163435.1"/>
</dbReference>
<dbReference type="Gene3D" id="1.25.40.10">
    <property type="entry name" value="Tetratricopeptide repeat domain"/>
    <property type="match status" value="2"/>
</dbReference>
<dbReference type="SUPFAM" id="SSF81901">
    <property type="entry name" value="HCP-like"/>
    <property type="match status" value="3"/>
</dbReference>
<dbReference type="InterPro" id="IPR011990">
    <property type="entry name" value="TPR-like_helical_dom_sf"/>
</dbReference>
<evidence type="ECO:0000313" key="1">
    <source>
        <dbReference type="EMBL" id="XDQ28525.1"/>
    </source>
</evidence>
<dbReference type="AlphaFoldDB" id="A0AB39PCM8"/>